<protein>
    <submittedName>
        <fullName evidence="3">Short-chain dehydrogenase/reductase SDR</fullName>
    </submittedName>
</protein>
<comment type="caution">
    <text evidence="3">The sequence shown here is derived from an EMBL/GenBank/DDBJ whole genome shotgun (WGS) entry which is preliminary data.</text>
</comment>
<evidence type="ECO:0000313" key="3">
    <source>
        <dbReference type="EMBL" id="KKT64201.1"/>
    </source>
</evidence>
<dbReference type="SUPFAM" id="SSF51735">
    <property type="entry name" value="NAD(P)-binding Rossmann-fold domains"/>
    <property type="match status" value="1"/>
</dbReference>
<dbReference type="EMBL" id="LCIV01000002">
    <property type="protein sequence ID" value="KKT64201.1"/>
    <property type="molecule type" value="Genomic_DNA"/>
</dbReference>
<evidence type="ECO:0000256" key="2">
    <source>
        <dbReference type="ARBA" id="ARBA00023002"/>
    </source>
</evidence>
<dbReference type="PANTHER" id="PTHR24321:SF8">
    <property type="entry name" value="ESTRADIOL 17-BETA-DEHYDROGENASE 8-RELATED"/>
    <property type="match status" value="1"/>
</dbReference>
<name>A0A0G1IXU3_9BACT</name>
<evidence type="ECO:0000313" key="4">
    <source>
        <dbReference type="Proteomes" id="UP000034652"/>
    </source>
</evidence>
<dbReference type="GO" id="GO:0008270">
    <property type="term" value="F:zinc ion binding"/>
    <property type="evidence" value="ECO:0007669"/>
    <property type="project" value="InterPro"/>
</dbReference>
<reference evidence="3 4" key="1">
    <citation type="journal article" date="2015" name="Nature">
        <title>rRNA introns, odd ribosomes, and small enigmatic genomes across a large radiation of phyla.</title>
        <authorList>
            <person name="Brown C.T."/>
            <person name="Hug L.A."/>
            <person name="Thomas B.C."/>
            <person name="Sharon I."/>
            <person name="Castelle C.J."/>
            <person name="Singh A."/>
            <person name="Wilkins M.J."/>
            <person name="Williams K.H."/>
            <person name="Banfield J.F."/>
        </authorList>
    </citation>
    <scope>NUCLEOTIDE SEQUENCE [LARGE SCALE GENOMIC DNA]</scope>
</reference>
<sequence>MDLGLKNKVVLITGASGGIGQATAQMFSEEGTKVALCFHANKKGAEKLAGKLPGEYILIECDVSNEADMEKAFGNVVKKFGKVDIVIANAGIAIPKEAPIYEMESARFDEVISKNLKGAWLTAKEFFKVLKQTRPESASLIFVSSTSGIFGEEGHSEYSASKAALIGLTKTLKNELVRIVPMGRVNAVAPGWVWTPMTEQFISDKEAVLEALQTKALRRIGRPNEIASVIVALASDKIFSHVTGQIIAIDGGMDGRIIWTPDDIDLDKA</sequence>
<dbReference type="GO" id="GO:0016491">
    <property type="term" value="F:oxidoreductase activity"/>
    <property type="evidence" value="ECO:0007669"/>
    <property type="project" value="UniProtKB-KW"/>
</dbReference>
<dbReference type="PRINTS" id="PR00080">
    <property type="entry name" value="SDRFAMILY"/>
</dbReference>
<organism evidence="3 4">
    <name type="scientific">Candidatus Giovannonibacteria bacterium GW2011_GWA1_44_29</name>
    <dbReference type="NCBI Taxonomy" id="1618646"/>
    <lineage>
        <taxon>Bacteria</taxon>
        <taxon>Candidatus Giovannoniibacteriota</taxon>
    </lineage>
</organism>
<keyword evidence="2" id="KW-0560">Oxidoreductase</keyword>
<dbReference type="PRINTS" id="PR00081">
    <property type="entry name" value="GDHRDH"/>
</dbReference>
<evidence type="ECO:0000256" key="1">
    <source>
        <dbReference type="ARBA" id="ARBA00006484"/>
    </source>
</evidence>
<dbReference type="STRING" id="1618646.UW57_C0002G0081"/>
<dbReference type="PANTHER" id="PTHR24321">
    <property type="entry name" value="DEHYDROGENASES, SHORT CHAIN"/>
    <property type="match status" value="1"/>
</dbReference>
<proteinExistence type="inferred from homology"/>
<dbReference type="Pfam" id="PF13561">
    <property type="entry name" value="adh_short_C2"/>
    <property type="match status" value="1"/>
</dbReference>
<dbReference type="InterPro" id="IPR036291">
    <property type="entry name" value="NAD(P)-bd_dom_sf"/>
</dbReference>
<comment type="similarity">
    <text evidence="1">Belongs to the short-chain dehydrogenases/reductases (SDR) family.</text>
</comment>
<dbReference type="InterPro" id="IPR002347">
    <property type="entry name" value="SDR_fam"/>
</dbReference>
<dbReference type="CDD" id="cd05233">
    <property type="entry name" value="SDR_c"/>
    <property type="match status" value="1"/>
</dbReference>
<dbReference type="FunFam" id="3.40.50.720:FF:000084">
    <property type="entry name" value="Short-chain dehydrogenase reductase"/>
    <property type="match status" value="1"/>
</dbReference>
<dbReference type="Proteomes" id="UP000034652">
    <property type="component" value="Unassembled WGS sequence"/>
</dbReference>
<dbReference type="PROSITE" id="PS01162">
    <property type="entry name" value="QOR_ZETA_CRYSTAL"/>
    <property type="match status" value="1"/>
</dbReference>
<accession>A0A0G1IXU3</accession>
<dbReference type="InterPro" id="IPR002364">
    <property type="entry name" value="Quin_OxRdtase/zeta-crystal_CS"/>
</dbReference>
<dbReference type="Gene3D" id="3.40.50.720">
    <property type="entry name" value="NAD(P)-binding Rossmann-like Domain"/>
    <property type="match status" value="1"/>
</dbReference>
<gene>
    <name evidence="3" type="ORF">UW57_C0002G0081</name>
</gene>
<dbReference type="PATRIC" id="fig|1618646.3.peg.197"/>
<dbReference type="AlphaFoldDB" id="A0A0G1IXU3"/>